<name>A0A397V8C1_9GLOM</name>
<evidence type="ECO:0000313" key="1">
    <source>
        <dbReference type="EMBL" id="RIB16223.1"/>
    </source>
</evidence>
<reference evidence="1 2" key="1">
    <citation type="submission" date="2018-06" db="EMBL/GenBank/DDBJ databases">
        <title>Comparative genomics reveals the genomic features of Rhizophagus irregularis, R. cerebriforme, R. diaphanum and Gigaspora rosea, and their symbiotic lifestyle signature.</title>
        <authorList>
            <person name="Morin E."/>
            <person name="San Clemente H."/>
            <person name="Chen E.C.H."/>
            <person name="De La Providencia I."/>
            <person name="Hainaut M."/>
            <person name="Kuo A."/>
            <person name="Kohler A."/>
            <person name="Murat C."/>
            <person name="Tang N."/>
            <person name="Roy S."/>
            <person name="Loubradou J."/>
            <person name="Henrissat B."/>
            <person name="Grigoriev I.V."/>
            <person name="Corradi N."/>
            <person name="Roux C."/>
            <person name="Martin F.M."/>
        </authorList>
    </citation>
    <scope>NUCLEOTIDE SEQUENCE [LARGE SCALE GENOMIC DNA]</scope>
    <source>
        <strain evidence="1 2">DAOM 194757</strain>
    </source>
</reference>
<dbReference type="AlphaFoldDB" id="A0A397V8C1"/>
<organism evidence="1 2">
    <name type="scientific">Gigaspora rosea</name>
    <dbReference type="NCBI Taxonomy" id="44941"/>
    <lineage>
        <taxon>Eukaryota</taxon>
        <taxon>Fungi</taxon>
        <taxon>Fungi incertae sedis</taxon>
        <taxon>Mucoromycota</taxon>
        <taxon>Glomeromycotina</taxon>
        <taxon>Glomeromycetes</taxon>
        <taxon>Diversisporales</taxon>
        <taxon>Gigasporaceae</taxon>
        <taxon>Gigaspora</taxon>
    </lineage>
</organism>
<evidence type="ECO:0000313" key="2">
    <source>
        <dbReference type="Proteomes" id="UP000266673"/>
    </source>
</evidence>
<dbReference type="EMBL" id="QKWP01000692">
    <property type="protein sequence ID" value="RIB16223.1"/>
    <property type="molecule type" value="Genomic_DNA"/>
</dbReference>
<dbReference type="Proteomes" id="UP000266673">
    <property type="component" value="Unassembled WGS sequence"/>
</dbReference>
<protein>
    <submittedName>
        <fullName evidence="1">Uncharacterized protein</fullName>
    </submittedName>
</protein>
<gene>
    <name evidence="1" type="ORF">C2G38_2091497</name>
</gene>
<sequence>MDPYHLKKTPIDASRLFEKKQKIQEPYIIRSDKIIYTIGRKVSIEDLVPDNWVEYLRKELKDTNSITAPSKKTIDIISEIIRVNDYNVDKKEFIGYFLKWGLELNDKSVRLIVIDDWGDNKDNKKKHLNILPSFYPNEKILSYIVKFLKMMISLRLLILV</sequence>
<proteinExistence type="predicted"/>
<accession>A0A397V8C1</accession>
<comment type="caution">
    <text evidence="1">The sequence shown here is derived from an EMBL/GenBank/DDBJ whole genome shotgun (WGS) entry which is preliminary data.</text>
</comment>
<keyword evidence="2" id="KW-1185">Reference proteome</keyword>